<feature type="chain" id="PRO_5046817829" description="Cytochrome c domain-containing protein" evidence="5">
    <location>
        <begin position="20"/>
        <end position="570"/>
    </location>
</feature>
<name>A0ABS5EY52_9PROT</name>
<feature type="domain" description="Cytochrome c" evidence="6">
    <location>
        <begin position="349"/>
        <end position="570"/>
    </location>
</feature>
<keyword evidence="5" id="KW-0732">Signal</keyword>
<dbReference type="PROSITE" id="PS51007">
    <property type="entry name" value="CYTC"/>
    <property type="match status" value="1"/>
</dbReference>
<evidence type="ECO:0000256" key="5">
    <source>
        <dbReference type="SAM" id="SignalP"/>
    </source>
</evidence>
<dbReference type="InterPro" id="IPR051395">
    <property type="entry name" value="Cytochrome_c_Peroxidase/MauG"/>
</dbReference>
<feature type="signal peptide" evidence="5">
    <location>
        <begin position="1"/>
        <end position="19"/>
    </location>
</feature>
<keyword evidence="3 4" id="KW-0408">Iron</keyword>
<dbReference type="PANTHER" id="PTHR30600">
    <property type="entry name" value="CYTOCHROME C PEROXIDASE-RELATED"/>
    <property type="match status" value="1"/>
</dbReference>
<evidence type="ECO:0000256" key="2">
    <source>
        <dbReference type="ARBA" id="ARBA00022723"/>
    </source>
</evidence>
<dbReference type="Gene3D" id="1.10.760.10">
    <property type="entry name" value="Cytochrome c-like domain"/>
    <property type="match status" value="1"/>
</dbReference>
<dbReference type="InterPro" id="IPR036909">
    <property type="entry name" value="Cyt_c-like_dom_sf"/>
</dbReference>
<dbReference type="NCBIfam" id="NF040606">
    <property type="entry name" value="CytoC_perox"/>
    <property type="match status" value="1"/>
</dbReference>
<evidence type="ECO:0000256" key="1">
    <source>
        <dbReference type="ARBA" id="ARBA00022617"/>
    </source>
</evidence>
<accession>A0ABS5EY52</accession>
<dbReference type="PROSITE" id="PS51257">
    <property type="entry name" value="PROKAR_LIPOPROTEIN"/>
    <property type="match status" value="1"/>
</dbReference>
<dbReference type="PANTHER" id="PTHR30600:SF9">
    <property type="entry name" value="BLR7738 PROTEIN"/>
    <property type="match status" value="1"/>
</dbReference>
<dbReference type="SUPFAM" id="SSF46626">
    <property type="entry name" value="Cytochrome c"/>
    <property type="match status" value="1"/>
</dbReference>
<evidence type="ECO:0000259" key="6">
    <source>
        <dbReference type="PROSITE" id="PS51007"/>
    </source>
</evidence>
<reference evidence="8" key="1">
    <citation type="journal article" date="2021" name="Syst. Appl. Microbiol.">
        <title>Roseomonas hellenica sp. nov., isolated from roots of wild-growing Alkanna tinctoria.</title>
        <authorList>
            <person name="Rat A."/>
            <person name="Naranjo H.D."/>
            <person name="Lebbe L."/>
            <person name="Cnockaert M."/>
            <person name="Krigas N."/>
            <person name="Grigoriadou K."/>
            <person name="Maloupa E."/>
            <person name="Willems A."/>
        </authorList>
    </citation>
    <scope>NUCLEOTIDE SEQUENCE [LARGE SCALE GENOMIC DNA]</scope>
    <source>
        <strain evidence="8">LMG 31523</strain>
    </source>
</reference>
<keyword evidence="1 4" id="KW-0349">Heme</keyword>
<evidence type="ECO:0000313" key="8">
    <source>
        <dbReference type="Proteomes" id="UP001196870"/>
    </source>
</evidence>
<sequence>MKLRVHWMMAALVSASALLGCTTLPEYRAPDSVRHLPQNWTDPQRQWFYHASQGTKLIPYAWFLALEQPQPTLFGTGRFAAPDYLARLGFLPDTPSAENPDGLPVGFARDTFGQAEGSGEQQTFVGVTCAACHTGQIEYGRQAIRIDGGPALIDIGAFQALLGTSMFLTAESDPRFARFAGRVLGTPEAPDTPEARERLREQLRAALILGMDEREQGRRAGLYPAAEGAGRLDALGRGGNFVFGTLLGDERNFAVANAPVSFPPIWDAPWFDWVQYNGSIRQPMGRNVAEAMGVRSLVRLHGPPENLYRSSVRIRRIHEMERQIAGDAPGAGLRPPSWPEEILGPIDRAAAARGQALYDSLCAGCHTGRWTPPQAMAGGPPRRYLSLTMVPLDRIGTDPRAADNFRTRTAYLSRGDTTPVPAFEGLRRSTDAVIARWYADNAIAPEIRREMDGYRANDWRAPAAYRARPLNGMWATAPYLHNGSVPSLYQLLLPGERRDRVFTVGSRQFDPRHLGFSTAPFAGGFVFDTTVTGNSNRGHEFRDGPRGNGVIGPELTGAQRFDLIEFLKTL</sequence>
<proteinExistence type="predicted"/>
<evidence type="ECO:0000313" key="7">
    <source>
        <dbReference type="EMBL" id="MBR0665226.1"/>
    </source>
</evidence>
<dbReference type="RefSeq" id="WP_211852895.1">
    <property type="nucleotide sequence ID" value="NZ_JAAGBB010000013.1"/>
</dbReference>
<protein>
    <recommendedName>
        <fullName evidence="6">Cytochrome c domain-containing protein</fullName>
    </recommendedName>
</protein>
<dbReference type="Proteomes" id="UP001196870">
    <property type="component" value="Unassembled WGS sequence"/>
</dbReference>
<dbReference type="Pfam" id="PF21419">
    <property type="entry name" value="RoxA-like_Cyt-c"/>
    <property type="match status" value="1"/>
</dbReference>
<organism evidence="7 8">
    <name type="scientific">Plastoroseomonas hellenica</name>
    <dbReference type="NCBI Taxonomy" id="2687306"/>
    <lineage>
        <taxon>Bacteria</taxon>
        <taxon>Pseudomonadati</taxon>
        <taxon>Pseudomonadota</taxon>
        <taxon>Alphaproteobacteria</taxon>
        <taxon>Acetobacterales</taxon>
        <taxon>Acetobacteraceae</taxon>
        <taxon>Plastoroseomonas</taxon>
    </lineage>
</organism>
<comment type="caution">
    <text evidence="7">The sequence shown here is derived from an EMBL/GenBank/DDBJ whole genome shotgun (WGS) entry which is preliminary data.</text>
</comment>
<dbReference type="EMBL" id="JAAGBB010000013">
    <property type="protein sequence ID" value="MBR0665226.1"/>
    <property type="molecule type" value="Genomic_DNA"/>
</dbReference>
<dbReference type="InterPro" id="IPR047758">
    <property type="entry name" value="CytoC_perox"/>
</dbReference>
<evidence type="ECO:0000256" key="3">
    <source>
        <dbReference type="ARBA" id="ARBA00023004"/>
    </source>
</evidence>
<evidence type="ECO:0000256" key="4">
    <source>
        <dbReference type="PROSITE-ProRule" id="PRU00433"/>
    </source>
</evidence>
<keyword evidence="8" id="KW-1185">Reference proteome</keyword>
<keyword evidence="2 4" id="KW-0479">Metal-binding</keyword>
<gene>
    <name evidence="7" type="ORF">GXW71_12750</name>
</gene>
<dbReference type="InterPro" id="IPR009056">
    <property type="entry name" value="Cyt_c-like_dom"/>
</dbReference>